<dbReference type="PANTHER" id="PTHR16861">
    <property type="entry name" value="GLYCOPROTEIN 38"/>
    <property type="match status" value="1"/>
</dbReference>
<gene>
    <name evidence="4" type="ORF">M9Y10_033777</name>
</gene>
<sequence>MSLNLCIIFLLFFGRNAKAFTTEFCEYRDSENCHETFYDGSDNSIKLINDFYQQNSEYEYLLFTQTNDSDEIIVKLEGINPKIKFDFKAFPTSHVTLQTNLAKFSEDYPAREINSGSTDFIIESLAQTAEKTLFQYKYFYFKTVAPKDPKKPLYLLNIDSYSTQNIFNLPTNFACDQVFIAHRSTQCYLDNSIEKSLTVTVSPSSITRDSHGSIDNFVYITCPDNITIRYGNNKIDFEYINKKTVTLFSETRRISALISVRKNSIITVEDDVNSNDLISPYISQYLLSNTDLSTITGNWPVIHSRYIRGEYLEDGTFISSSWRDIELQGSFYFSATNFPFFRNEHVSLFLTEKESSINMVYYELNYNITIEAVNKEVDTFFTINGLPIQTRREVYDNGYLRVAYIISESPKLTIFANTRREVEVLGKAKVVYKQIDSSFAKIKSGLSFQNGGTITVPFGVDYGELSDKISALIDEYLEDHPTKDRGNITVREYVDVYVDFASEKLSAISEIMSAESNKVYSPVTISLIDSSEMSSKNTILLNRREFPISAFYENGLNEEVTTVCLESGKIDMSQWNIKVGTNFIKGIFDNDEEVNEFFEQYSPKFSGTTLSIENSLTDNDRCISIKPKTLPSSKFEVIIYTNNDTYFEIFNKLDLFVVLSSSDLDAASKLKSKTSKNYLVIVLDDLPEGKSINLNGIRSSSNLLLIGFKIEKEDDIYSLFDSLSDLDDIWSEIGSEEHTKRQAELITKLTSKIGDYRPKASITYTTVNSFLICMVDYFGTHIKCTRFWPILSTFSNIKTLASDFQAQMTVTETITYKNIESLVLKDLILFPVSINPPNIFAVNQIDLIESQWSLTLEAVYNDPGFNIEGNIKYTIMTEKVKGQLSIYTLSARCIFNAPDNKDRQKLRGISYTALNEFSIEVKKIPGMIVFEDQIRIEKLNKIKNIFNGKTLSEMIHSILKRSELSLFENELESGNFKFTGNWNKVDSIDGTIEIDTANQKAVIDDIPIVVAQVLDVKSQSSINMNTDCVKIDFSQPQVVSQAKTIRFSNKETKVTFTNLTFEGNSPKLSLFIGNLQSKVVANHVLLKSGVSATVTGEIEVKESFEFDPESSLFASPILSKDPRLQMNYRLGVTFGSIPDSIEPKSIVLNYIGEIESAPSYSSYLGIVKKVKTFTGNDHSNRCKNWKEKTVLASDYYPEFRQEGSIVAVICNDSDETSSLAIKVTAVPVGDVEIVEPDDDEGIDNETEEKDGGKGKGKKFPVAAIIGIVVGVIVVVAIVCVLVWFFVFRKKKKELNESSKGEDVPENVPDKKSEEEFSVGIVEDVTD</sequence>
<feature type="compositionally biased region" description="Acidic residues" evidence="1">
    <location>
        <begin position="1234"/>
        <end position="1248"/>
    </location>
</feature>
<dbReference type="PANTHER" id="PTHR16861:SF4">
    <property type="entry name" value="SH3 DOMAIN PROTEIN (AFU_ORTHOLOGUE AFUA_1G13610)"/>
    <property type="match status" value="1"/>
</dbReference>
<name>A0ABR2KD35_9EUKA</name>
<proteinExistence type="predicted"/>
<feature type="chain" id="PRO_5046582083" evidence="3">
    <location>
        <begin position="20"/>
        <end position="1326"/>
    </location>
</feature>
<feature type="signal peptide" evidence="3">
    <location>
        <begin position="1"/>
        <end position="19"/>
    </location>
</feature>
<evidence type="ECO:0000313" key="4">
    <source>
        <dbReference type="EMBL" id="KAK8889034.1"/>
    </source>
</evidence>
<organism evidence="4 5">
    <name type="scientific">Tritrichomonas musculus</name>
    <dbReference type="NCBI Taxonomy" id="1915356"/>
    <lineage>
        <taxon>Eukaryota</taxon>
        <taxon>Metamonada</taxon>
        <taxon>Parabasalia</taxon>
        <taxon>Tritrichomonadida</taxon>
        <taxon>Tritrichomonadidae</taxon>
        <taxon>Tritrichomonas</taxon>
    </lineage>
</organism>
<keyword evidence="3" id="KW-0732">Signal</keyword>
<dbReference type="EMBL" id="JAPFFF010000005">
    <property type="protein sequence ID" value="KAK8889034.1"/>
    <property type="molecule type" value="Genomic_DNA"/>
</dbReference>
<feature type="transmembrane region" description="Helical" evidence="2">
    <location>
        <begin position="1261"/>
        <end position="1287"/>
    </location>
</feature>
<feature type="compositionally biased region" description="Basic and acidic residues" evidence="1">
    <location>
        <begin position="1294"/>
        <end position="1314"/>
    </location>
</feature>
<reference evidence="4 5" key="1">
    <citation type="submission" date="2024-04" db="EMBL/GenBank/DDBJ databases">
        <title>Tritrichomonas musculus Genome.</title>
        <authorList>
            <person name="Alves-Ferreira E."/>
            <person name="Grigg M."/>
            <person name="Lorenzi H."/>
            <person name="Galac M."/>
        </authorList>
    </citation>
    <scope>NUCLEOTIDE SEQUENCE [LARGE SCALE GENOMIC DNA]</scope>
    <source>
        <strain evidence="4 5">EAF2021</strain>
    </source>
</reference>
<protein>
    <submittedName>
        <fullName evidence="4">Uncharacterized protein</fullName>
    </submittedName>
</protein>
<comment type="caution">
    <text evidence="4">The sequence shown here is derived from an EMBL/GenBank/DDBJ whole genome shotgun (WGS) entry which is preliminary data.</text>
</comment>
<keyword evidence="2" id="KW-0472">Membrane</keyword>
<feature type="region of interest" description="Disordered" evidence="1">
    <location>
        <begin position="1234"/>
        <end position="1256"/>
    </location>
</feature>
<keyword evidence="2" id="KW-1133">Transmembrane helix</keyword>
<evidence type="ECO:0000256" key="2">
    <source>
        <dbReference type="SAM" id="Phobius"/>
    </source>
</evidence>
<accession>A0ABR2KD35</accession>
<evidence type="ECO:0000256" key="1">
    <source>
        <dbReference type="SAM" id="MobiDB-lite"/>
    </source>
</evidence>
<dbReference type="Proteomes" id="UP001470230">
    <property type="component" value="Unassembled WGS sequence"/>
</dbReference>
<evidence type="ECO:0000313" key="5">
    <source>
        <dbReference type="Proteomes" id="UP001470230"/>
    </source>
</evidence>
<keyword evidence="5" id="KW-1185">Reference proteome</keyword>
<evidence type="ECO:0000256" key="3">
    <source>
        <dbReference type="SAM" id="SignalP"/>
    </source>
</evidence>
<feature type="region of interest" description="Disordered" evidence="1">
    <location>
        <begin position="1294"/>
        <end position="1326"/>
    </location>
</feature>
<keyword evidence="2" id="KW-0812">Transmembrane</keyword>